<dbReference type="Gene3D" id="1.10.10.60">
    <property type="entry name" value="Homeodomain-like"/>
    <property type="match status" value="2"/>
</dbReference>
<dbReference type="PANTHER" id="PTHR46796">
    <property type="entry name" value="HTH-TYPE TRANSCRIPTIONAL ACTIVATOR RHAS-RELATED"/>
    <property type="match status" value="1"/>
</dbReference>
<dbReference type="InterPro" id="IPR009057">
    <property type="entry name" value="Homeodomain-like_sf"/>
</dbReference>
<dbReference type="OrthoDB" id="9813413at2"/>
<evidence type="ECO:0000256" key="2">
    <source>
        <dbReference type="ARBA" id="ARBA00023125"/>
    </source>
</evidence>
<dbReference type="PROSITE" id="PS00041">
    <property type="entry name" value="HTH_ARAC_FAMILY_1"/>
    <property type="match status" value="1"/>
</dbReference>
<protein>
    <submittedName>
        <fullName evidence="5">AraC family transcriptional regulator</fullName>
    </submittedName>
</protein>
<dbReference type="PANTHER" id="PTHR46796:SF13">
    <property type="entry name" value="HTH-TYPE TRANSCRIPTIONAL ACTIVATOR RHAS"/>
    <property type="match status" value="1"/>
</dbReference>
<name>A0A368W3T6_9BACL</name>
<keyword evidence="1" id="KW-0805">Transcription regulation</keyword>
<dbReference type="InterPro" id="IPR014710">
    <property type="entry name" value="RmlC-like_jellyroll"/>
</dbReference>
<dbReference type="InterPro" id="IPR018062">
    <property type="entry name" value="HTH_AraC-typ_CS"/>
</dbReference>
<dbReference type="SUPFAM" id="SSF51182">
    <property type="entry name" value="RmlC-like cupins"/>
    <property type="match status" value="1"/>
</dbReference>
<evidence type="ECO:0000259" key="4">
    <source>
        <dbReference type="PROSITE" id="PS01124"/>
    </source>
</evidence>
<evidence type="ECO:0000313" key="5">
    <source>
        <dbReference type="EMBL" id="RCW49579.1"/>
    </source>
</evidence>
<dbReference type="RefSeq" id="WP_114379480.1">
    <property type="nucleotide sequence ID" value="NZ_QPJD01000004.1"/>
</dbReference>
<dbReference type="InterPro" id="IPR018060">
    <property type="entry name" value="HTH_AraC"/>
</dbReference>
<keyword evidence="3" id="KW-0804">Transcription</keyword>
<dbReference type="InterPro" id="IPR011051">
    <property type="entry name" value="RmlC_Cupin_sf"/>
</dbReference>
<proteinExistence type="predicted"/>
<dbReference type="InterPro" id="IPR013096">
    <property type="entry name" value="Cupin_2"/>
</dbReference>
<dbReference type="PRINTS" id="PR00032">
    <property type="entry name" value="HTHARAC"/>
</dbReference>
<reference evidence="5 6" key="1">
    <citation type="submission" date="2018-07" db="EMBL/GenBank/DDBJ databases">
        <title>Genomic Encyclopedia of Type Strains, Phase III (KMG-III): the genomes of soil and plant-associated and newly described type strains.</title>
        <authorList>
            <person name="Whitman W."/>
        </authorList>
    </citation>
    <scope>NUCLEOTIDE SEQUENCE [LARGE SCALE GENOMIC DNA]</scope>
    <source>
        <strain evidence="5 6">CECT 7506</strain>
    </source>
</reference>
<comment type="caution">
    <text evidence="5">The sequence shown here is derived from an EMBL/GenBank/DDBJ whole genome shotgun (WGS) entry which is preliminary data.</text>
</comment>
<dbReference type="SMART" id="SM00342">
    <property type="entry name" value="HTH_ARAC"/>
    <property type="match status" value="1"/>
</dbReference>
<accession>A0A368W3T6</accession>
<dbReference type="EMBL" id="QPJD01000004">
    <property type="protein sequence ID" value="RCW49579.1"/>
    <property type="molecule type" value="Genomic_DNA"/>
</dbReference>
<dbReference type="Pfam" id="PF12833">
    <property type="entry name" value="HTH_18"/>
    <property type="match status" value="1"/>
</dbReference>
<feature type="domain" description="HTH araC/xylS-type" evidence="4">
    <location>
        <begin position="187"/>
        <end position="283"/>
    </location>
</feature>
<dbReference type="GO" id="GO:0003700">
    <property type="term" value="F:DNA-binding transcription factor activity"/>
    <property type="evidence" value="ECO:0007669"/>
    <property type="project" value="InterPro"/>
</dbReference>
<dbReference type="Proteomes" id="UP000252415">
    <property type="component" value="Unassembled WGS sequence"/>
</dbReference>
<dbReference type="InterPro" id="IPR020449">
    <property type="entry name" value="Tscrpt_reg_AraC-type_HTH"/>
</dbReference>
<dbReference type="AlphaFoldDB" id="A0A368W3T6"/>
<evidence type="ECO:0000313" key="6">
    <source>
        <dbReference type="Proteomes" id="UP000252415"/>
    </source>
</evidence>
<evidence type="ECO:0000256" key="1">
    <source>
        <dbReference type="ARBA" id="ARBA00023015"/>
    </source>
</evidence>
<sequence>MNMKMTNMGILNELSELISLRMKSFFELAHDVRWIEHKAHIDYDLWFVQSGSVTITIDGIEHTANPGDVVFFYPGVPYMATATDKGCRFIYIHFDFEIGKQGRILNDFQLSGIIPQVLIREEAILFGKAFTQSSLLRSIPGNRLYLKACLMAVIAKIIELYGHGQYTGTFLNGRKSRKVERNLDVLKPVFDYVNNYLHKSIKMNELAVLVGISEKYFITYFKKALGITPGQYIYQIKMNRAREYLNEKKYTIQQIANLLGYPDPFTFSKAFKKYYNVPPSKFE</sequence>
<keyword evidence="2" id="KW-0238">DNA-binding</keyword>
<keyword evidence="6" id="KW-1185">Reference proteome</keyword>
<dbReference type="InterPro" id="IPR050204">
    <property type="entry name" value="AraC_XylS_family_regulators"/>
</dbReference>
<gene>
    <name evidence="5" type="ORF">DFP97_104237</name>
</gene>
<dbReference type="Pfam" id="PF07883">
    <property type="entry name" value="Cupin_2"/>
    <property type="match status" value="1"/>
</dbReference>
<organism evidence="5 6">
    <name type="scientific">Paenibacillus prosopidis</name>
    <dbReference type="NCBI Taxonomy" id="630520"/>
    <lineage>
        <taxon>Bacteria</taxon>
        <taxon>Bacillati</taxon>
        <taxon>Bacillota</taxon>
        <taxon>Bacilli</taxon>
        <taxon>Bacillales</taxon>
        <taxon>Paenibacillaceae</taxon>
        <taxon>Paenibacillus</taxon>
    </lineage>
</organism>
<evidence type="ECO:0000256" key="3">
    <source>
        <dbReference type="ARBA" id="ARBA00023163"/>
    </source>
</evidence>
<dbReference type="PROSITE" id="PS01124">
    <property type="entry name" value="HTH_ARAC_FAMILY_2"/>
    <property type="match status" value="1"/>
</dbReference>
<dbReference type="Gene3D" id="2.60.120.10">
    <property type="entry name" value="Jelly Rolls"/>
    <property type="match status" value="1"/>
</dbReference>
<dbReference type="SUPFAM" id="SSF46689">
    <property type="entry name" value="Homeodomain-like"/>
    <property type="match status" value="2"/>
</dbReference>
<dbReference type="GO" id="GO:0043565">
    <property type="term" value="F:sequence-specific DNA binding"/>
    <property type="evidence" value="ECO:0007669"/>
    <property type="project" value="InterPro"/>
</dbReference>